<dbReference type="RefSeq" id="XP_021884900.1">
    <property type="nucleotide sequence ID" value="XM_022026358.1"/>
</dbReference>
<dbReference type="GO" id="GO:0048024">
    <property type="term" value="P:regulation of mRNA splicing, via spliceosome"/>
    <property type="evidence" value="ECO:0007669"/>
    <property type="project" value="TreeGrafter"/>
</dbReference>
<evidence type="ECO:0000256" key="2">
    <source>
        <dbReference type="SAM" id="MobiDB-lite"/>
    </source>
</evidence>
<feature type="compositionally biased region" description="Basic and acidic residues" evidence="2">
    <location>
        <begin position="231"/>
        <end position="247"/>
    </location>
</feature>
<dbReference type="InterPro" id="IPR002483">
    <property type="entry name" value="PWI_dom"/>
</dbReference>
<dbReference type="GO" id="GO:0003723">
    <property type="term" value="F:RNA binding"/>
    <property type="evidence" value="ECO:0007669"/>
    <property type="project" value="TreeGrafter"/>
</dbReference>
<reference evidence="4 5" key="1">
    <citation type="submission" date="2016-07" db="EMBL/GenBank/DDBJ databases">
        <title>Pervasive Adenine N6-methylation of Active Genes in Fungi.</title>
        <authorList>
            <consortium name="DOE Joint Genome Institute"/>
            <person name="Mondo S.J."/>
            <person name="Dannebaum R.O."/>
            <person name="Kuo R.C."/>
            <person name="Labutti K."/>
            <person name="Haridas S."/>
            <person name="Kuo A."/>
            <person name="Salamov A."/>
            <person name="Ahrendt S.R."/>
            <person name="Lipzen A."/>
            <person name="Sullivan W."/>
            <person name="Andreopoulos W.B."/>
            <person name="Clum A."/>
            <person name="Lindquist E."/>
            <person name="Daum C."/>
            <person name="Ramamoorthy G.K."/>
            <person name="Gryganskyi A."/>
            <person name="Culley D."/>
            <person name="Magnuson J.K."/>
            <person name="James T.Y."/>
            <person name="O'Malley M.A."/>
            <person name="Stajich J.E."/>
            <person name="Spatafora J.W."/>
            <person name="Visel A."/>
            <person name="Grigoriev I.V."/>
        </authorList>
    </citation>
    <scope>NUCLEOTIDE SEQUENCE [LARGE SCALE GENOMIC DNA]</scope>
    <source>
        <strain evidence="4 5">NRRL 3116</strain>
    </source>
</reference>
<accession>A0A1Y2H0B2</accession>
<sequence length="294" mass="32643">MGDAGFFKGTSAEQDARFSDKQKKLLRSMHFPPEFNQKIDMKKVNLKVIKGWMAQRINQLLGIEDEVVIEYAFGMLEEDSPDPKTIQINLQGFLDKNSQVFVLELWKLLISAQNSLGGIPQQFVDQAKEELLAAKRAKELELAKIKEQEEKERAVAEEVRKKAQAIREATRPTALSLSNGSAKDTKGIKHAKDIKDTESTKDAKEDKETSVSEHAEGSADVASKSAAIDSHALENELREKLLRERVLKSVKNRTAVTTTMATTSADITQDREGAQEKEKDSVTDNSSAQPAEGT</sequence>
<feature type="compositionally biased region" description="Basic and acidic residues" evidence="2">
    <location>
        <begin position="268"/>
        <end position="282"/>
    </location>
</feature>
<dbReference type="GeneID" id="33568201"/>
<feature type="compositionally biased region" description="Polar residues" evidence="2">
    <location>
        <begin position="173"/>
        <end position="182"/>
    </location>
</feature>
<feature type="region of interest" description="Disordered" evidence="2">
    <location>
        <begin position="165"/>
        <end position="294"/>
    </location>
</feature>
<dbReference type="Gene3D" id="1.20.1390.10">
    <property type="entry name" value="PWI domain"/>
    <property type="match status" value="1"/>
</dbReference>
<evidence type="ECO:0000259" key="3">
    <source>
        <dbReference type="PROSITE" id="PS51025"/>
    </source>
</evidence>
<evidence type="ECO:0000313" key="5">
    <source>
        <dbReference type="Proteomes" id="UP000193648"/>
    </source>
</evidence>
<feature type="compositionally biased region" description="Basic and acidic residues" evidence="2">
    <location>
        <begin position="183"/>
        <end position="217"/>
    </location>
</feature>
<protein>
    <submittedName>
        <fullName evidence="4">PWI domain-containing protein</fullName>
    </submittedName>
</protein>
<dbReference type="EMBL" id="MCFF01000005">
    <property type="protein sequence ID" value="ORZ27153.1"/>
    <property type="molecule type" value="Genomic_DNA"/>
</dbReference>
<dbReference type="SUPFAM" id="SSF101233">
    <property type="entry name" value="PWI domain"/>
    <property type="match status" value="1"/>
</dbReference>
<dbReference type="OrthoDB" id="163257at2759"/>
<dbReference type="PROSITE" id="PS51025">
    <property type="entry name" value="PWI"/>
    <property type="match status" value="1"/>
</dbReference>
<evidence type="ECO:0000256" key="1">
    <source>
        <dbReference type="ARBA" id="ARBA00022664"/>
    </source>
</evidence>
<dbReference type="AlphaFoldDB" id="A0A1Y2H0B2"/>
<keyword evidence="1" id="KW-0507">mRNA processing</keyword>
<dbReference type="PANTHER" id="PTHR23148:SF0">
    <property type="entry name" value="SERINE_ARGININE REPETITIVE MATRIX PROTEIN 1"/>
    <property type="match status" value="1"/>
</dbReference>
<evidence type="ECO:0000313" key="4">
    <source>
        <dbReference type="EMBL" id="ORZ27153.1"/>
    </source>
</evidence>
<dbReference type="GO" id="GO:0006397">
    <property type="term" value="P:mRNA processing"/>
    <property type="evidence" value="ECO:0007669"/>
    <property type="project" value="UniProtKB-KW"/>
</dbReference>
<dbReference type="InterPro" id="IPR036483">
    <property type="entry name" value="PWI_dom_sf"/>
</dbReference>
<dbReference type="InParanoid" id="A0A1Y2H0B2"/>
<proteinExistence type="predicted"/>
<name>A0A1Y2H0B2_9FUNG</name>
<feature type="compositionally biased region" description="Low complexity" evidence="2">
    <location>
        <begin position="254"/>
        <end position="267"/>
    </location>
</feature>
<keyword evidence="5" id="KW-1185">Reference proteome</keyword>
<gene>
    <name evidence="4" type="ORF">BCR41DRAFT_368113</name>
</gene>
<feature type="domain" description="PWI" evidence="3">
    <location>
        <begin position="28"/>
        <end position="126"/>
    </location>
</feature>
<dbReference type="STRING" id="64571.A0A1Y2H0B2"/>
<feature type="compositionally biased region" description="Polar residues" evidence="2">
    <location>
        <begin position="283"/>
        <end position="294"/>
    </location>
</feature>
<dbReference type="Pfam" id="PF01480">
    <property type="entry name" value="PWI"/>
    <property type="match status" value="1"/>
</dbReference>
<comment type="caution">
    <text evidence="4">The sequence shown here is derived from an EMBL/GenBank/DDBJ whole genome shotgun (WGS) entry which is preliminary data.</text>
</comment>
<dbReference type="Proteomes" id="UP000193648">
    <property type="component" value="Unassembled WGS sequence"/>
</dbReference>
<dbReference type="SMART" id="SM00311">
    <property type="entry name" value="PWI"/>
    <property type="match status" value="1"/>
</dbReference>
<dbReference type="InterPro" id="IPR052225">
    <property type="entry name" value="Ser/Arg_repetitive_matrix"/>
</dbReference>
<dbReference type="GO" id="GO:0005681">
    <property type="term" value="C:spliceosomal complex"/>
    <property type="evidence" value="ECO:0007669"/>
    <property type="project" value="TreeGrafter"/>
</dbReference>
<organism evidence="4 5">
    <name type="scientific">Lobosporangium transversale</name>
    <dbReference type="NCBI Taxonomy" id="64571"/>
    <lineage>
        <taxon>Eukaryota</taxon>
        <taxon>Fungi</taxon>
        <taxon>Fungi incertae sedis</taxon>
        <taxon>Mucoromycota</taxon>
        <taxon>Mortierellomycotina</taxon>
        <taxon>Mortierellomycetes</taxon>
        <taxon>Mortierellales</taxon>
        <taxon>Mortierellaceae</taxon>
        <taxon>Lobosporangium</taxon>
    </lineage>
</organism>
<dbReference type="PANTHER" id="PTHR23148">
    <property type="entry name" value="SERINE/ARGININE REGULATED NUCLEAR MATRIX PROTEIN"/>
    <property type="match status" value="1"/>
</dbReference>